<dbReference type="AlphaFoldDB" id="A0A516GYK1"/>
<dbReference type="UniPathway" id="UPA00232"/>
<organism evidence="11 12">
    <name type="scientific">Ferrovibrio terrae</name>
    <dbReference type="NCBI Taxonomy" id="2594003"/>
    <lineage>
        <taxon>Bacteria</taxon>
        <taxon>Pseudomonadati</taxon>
        <taxon>Pseudomonadota</taxon>
        <taxon>Alphaproteobacteria</taxon>
        <taxon>Rhodospirillales</taxon>
        <taxon>Rhodospirillaceae</taxon>
        <taxon>Ferrovibrio</taxon>
    </lineage>
</organism>
<protein>
    <submittedName>
        <fullName evidence="11">2-polyprenylphenol 6-hydroxylase</fullName>
    </submittedName>
</protein>
<accession>A0A516GYK1</accession>
<keyword evidence="5" id="KW-0831">Ubiquinone biosynthesis</keyword>
<evidence type="ECO:0000256" key="8">
    <source>
        <dbReference type="ARBA" id="ARBA00023136"/>
    </source>
</evidence>
<dbReference type="EMBL" id="CP041636">
    <property type="protein sequence ID" value="QDO96577.1"/>
    <property type="molecule type" value="Genomic_DNA"/>
</dbReference>
<evidence type="ECO:0000256" key="1">
    <source>
        <dbReference type="ARBA" id="ARBA00005020"/>
    </source>
</evidence>
<evidence type="ECO:0000313" key="12">
    <source>
        <dbReference type="Proteomes" id="UP000317496"/>
    </source>
</evidence>
<evidence type="ECO:0000259" key="10">
    <source>
        <dbReference type="Pfam" id="PF03109"/>
    </source>
</evidence>
<evidence type="ECO:0000313" key="11">
    <source>
        <dbReference type="EMBL" id="QDO96577.1"/>
    </source>
</evidence>
<keyword evidence="3" id="KW-1003">Cell membrane</keyword>
<evidence type="ECO:0000256" key="9">
    <source>
        <dbReference type="SAM" id="Phobius"/>
    </source>
</evidence>
<reference evidence="11 12" key="1">
    <citation type="submission" date="2019-07" db="EMBL/GenBank/DDBJ databases">
        <title>Genome sequencing for Ferrovibrio sp. K5.</title>
        <authorList>
            <person name="Park S.-J."/>
        </authorList>
    </citation>
    <scope>NUCLEOTIDE SEQUENCE [LARGE SCALE GENOMIC DNA]</scope>
    <source>
        <strain evidence="11 12">K5</strain>
    </source>
</reference>
<name>A0A516GYK1_9PROT</name>
<keyword evidence="6 9" id="KW-0812">Transmembrane</keyword>
<dbReference type="OrthoDB" id="9795390at2"/>
<dbReference type="GO" id="GO:0006744">
    <property type="term" value="P:ubiquinone biosynthetic process"/>
    <property type="evidence" value="ECO:0007669"/>
    <property type="project" value="UniProtKB-UniPathway"/>
</dbReference>
<comment type="pathway">
    <text evidence="1">Cofactor biosynthesis; ubiquinone biosynthesis [regulation].</text>
</comment>
<sequence length="520" mass="57443">MLTNLRHLFRLFAIGRCLARHDALFLLQQAPVGGTTARQALRLFQVLFGRRRPDLREGERLAAALADLGPSFIKLGQVLSVRPDMVGPAIAEDLGRLRDKLPPFSWEEAHAILTAELGAPPEQLYADITIVPVAAASVAQVHLATTSMGLPVAVKVLRPGVEAAFARDLKLFAWLAETMEHHVAGMARLRPRDVVLALAEWVSIELDLRLEAAAASELRDNFIDDADVIVPAIDWQRTGRRVMTVQRISGTPIEDRAALVAGGIDVTVVADRVIRVFLKQALRDGYFHADMHHGNLFVAPDGRLELVDFGIMGRLDLKTRRFMAEMLGAFLTGNWRRAAEVHFEAGYVPADRSVDAFAQACRSIGEPILDRPVAEISVGRLLAQLFQITETFGMQTQTHLLLLQKTMVTVEGVARSLDPEINFWDAARPVIEDWAREHMGPEAYIRETAGSMMDFARKLPQVARDLETLAETTKTEGLQLSPASIAALAESQALANARRRRPLLWALWTVAALLVLALFI</sequence>
<evidence type="ECO:0000256" key="2">
    <source>
        <dbReference type="ARBA" id="ARBA00009670"/>
    </source>
</evidence>
<dbReference type="RefSeq" id="WP_144067558.1">
    <property type="nucleotide sequence ID" value="NZ_CP041636.1"/>
</dbReference>
<feature type="transmembrane region" description="Helical" evidence="9">
    <location>
        <begin position="502"/>
        <end position="519"/>
    </location>
</feature>
<dbReference type="InterPro" id="IPR011009">
    <property type="entry name" value="Kinase-like_dom_sf"/>
</dbReference>
<feature type="domain" description="ABC1 atypical kinase-like" evidence="10">
    <location>
        <begin position="96"/>
        <end position="342"/>
    </location>
</feature>
<dbReference type="InterPro" id="IPR050154">
    <property type="entry name" value="UbiB_kinase"/>
</dbReference>
<dbReference type="KEGG" id="fer:FNB15_04490"/>
<keyword evidence="12" id="KW-1185">Reference proteome</keyword>
<dbReference type="NCBIfam" id="TIGR01982">
    <property type="entry name" value="UbiB"/>
    <property type="match status" value="1"/>
</dbReference>
<keyword evidence="8 9" id="KW-0472">Membrane</keyword>
<dbReference type="PANTHER" id="PTHR10566:SF113">
    <property type="entry name" value="PROTEIN ACTIVITY OF BC1 COMPLEX KINASE 7, CHLOROPLASTIC"/>
    <property type="match status" value="1"/>
</dbReference>
<dbReference type="InterPro" id="IPR010232">
    <property type="entry name" value="UbiB"/>
</dbReference>
<keyword evidence="7 9" id="KW-1133">Transmembrane helix</keyword>
<dbReference type="Proteomes" id="UP000317496">
    <property type="component" value="Chromosome"/>
</dbReference>
<comment type="similarity">
    <text evidence="2">Belongs to the protein kinase superfamily. ADCK protein kinase family.</text>
</comment>
<evidence type="ECO:0000256" key="7">
    <source>
        <dbReference type="ARBA" id="ARBA00022989"/>
    </source>
</evidence>
<dbReference type="Pfam" id="PF03109">
    <property type="entry name" value="ABC1"/>
    <property type="match status" value="1"/>
</dbReference>
<dbReference type="InterPro" id="IPR004147">
    <property type="entry name" value="ABC1_dom"/>
</dbReference>
<keyword evidence="4" id="KW-0997">Cell inner membrane</keyword>
<evidence type="ECO:0000256" key="3">
    <source>
        <dbReference type="ARBA" id="ARBA00022475"/>
    </source>
</evidence>
<evidence type="ECO:0000256" key="4">
    <source>
        <dbReference type="ARBA" id="ARBA00022519"/>
    </source>
</evidence>
<evidence type="ECO:0000256" key="5">
    <source>
        <dbReference type="ARBA" id="ARBA00022688"/>
    </source>
</evidence>
<proteinExistence type="inferred from homology"/>
<gene>
    <name evidence="11" type="primary">ubiB</name>
    <name evidence="11" type="ORF">FNB15_04490</name>
</gene>
<dbReference type="PANTHER" id="PTHR10566">
    <property type="entry name" value="CHAPERONE-ACTIVITY OF BC1 COMPLEX CABC1 -RELATED"/>
    <property type="match status" value="1"/>
</dbReference>
<evidence type="ECO:0000256" key="6">
    <source>
        <dbReference type="ARBA" id="ARBA00022692"/>
    </source>
</evidence>
<dbReference type="SUPFAM" id="SSF56112">
    <property type="entry name" value="Protein kinase-like (PK-like)"/>
    <property type="match status" value="1"/>
</dbReference>